<gene>
    <name evidence="3" type="ORF">EI16_10180</name>
</gene>
<feature type="signal peptide" evidence="2">
    <location>
        <begin position="1"/>
        <end position="31"/>
    </location>
</feature>
<keyword evidence="4" id="KW-1185">Reference proteome</keyword>
<dbReference type="STRING" id="28885.EI16_10180"/>
<evidence type="ECO:0000313" key="3">
    <source>
        <dbReference type="EMBL" id="KDN96611.1"/>
    </source>
</evidence>
<feature type="region of interest" description="Disordered" evidence="1">
    <location>
        <begin position="160"/>
        <end position="189"/>
    </location>
</feature>
<keyword evidence="2" id="KW-0732">Signal</keyword>
<name>A0A067A1X7_HYDMR</name>
<comment type="caution">
    <text evidence="3">The sequence shown here is derived from an EMBL/GenBank/DDBJ whole genome shotgun (WGS) entry which is preliminary data.</text>
</comment>
<feature type="chain" id="PRO_5001636141" evidence="2">
    <location>
        <begin position="32"/>
        <end position="189"/>
    </location>
</feature>
<dbReference type="RefSeq" id="WP_051623150.1">
    <property type="nucleotide sequence ID" value="NZ_AP020335.1"/>
</dbReference>
<evidence type="ECO:0000256" key="1">
    <source>
        <dbReference type="SAM" id="MobiDB-lite"/>
    </source>
</evidence>
<proteinExistence type="predicted"/>
<evidence type="ECO:0000256" key="2">
    <source>
        <dbReference type="SAM" id="SignalP"/>
    </source>
</evidence>
<evidence type="ECO:0000313" key="4">
    <source>
        <dbReference type="Proteomes" id="UP000027341"/>
    </source>
</evidence>
<dbReference type="EMBL" id="JMIU01000001">
    <property type="protein sequence ID" value="KDN96611.1"/>
    <property type="molecule type" value="Genomic_DNA"/>
</dbReference>
<organism evidence="3 4">
    <name type="scientific">Hydrogenovibrio marinus</name>
    <dbReference type="NCBI Taxonomy" id="28885"/>
    <lineage>
        <taxon>Bacteria</taxon>
        <taxon>Pseudomonadati</taxon>
        <taxon>Pseudomonadota</taxon>
        <taxon>Gammaproteobacteria</taxon>
        <taxon>Thiotrichales</taxon>
        <taxon>Piscirickettsiaceae</taxon>
        <taxon>Hydrogenovibrio</taxon>
    </lineage>
</organism>
<dbReference type="AlphaFoldDB" id="A0A067A1X7"/>
<reference evidence="3 4" key="1">
    <citation type="submission" date="2014-04" db="EMBL/GenBank/DDBJ databases">
        <title>Draft genome sequence of Hydrogenovibrio marinus MH-110, a model organism for aerobic H2 metabolism.</title>
        <authorList>
            <person name="Cha H.J."/>
            <person name="Jo B.H."/>
            <person name="Hwang B.H."/>
        </authorList>
    </citation>
    <scope>NUCLEOTIDE SEQUENCE [LARGE SCALE GENOMIC DNA]</scope>
    <source>
        <strain evidence="3 4">MH-110</strain>
    </source>
</reference>
<sequence>MKYLAKTNFFKMLALSLLGGLTLTFSQISSAADPNAGKVPTNKPRPIYPLDKARNIDLCVAYSTLKTEKEKKAVMAELDKRTQLSEKDHENLKKKLVEPGNTTCGMYMILGKPLQEEGVWLRPMVFKVVHVYPKHYYVTQVGMVMKKYERKPGEMPPKLIEKAPKVQGPPVVFEAPGGRPMHPGMEPQK</sequence>
<accession>A0A067A1X7</accession>
<dbReference type="Proteomes" id="UP000027341">
    <property type="component" value="Unassembled WGS sequence"/>
</dbReference>
<protein>
    <submittedName>
        <fullName evidence="3">Uncharacterized protein</fullName>
    </submittedName>
</protein>